<evidence type="ECO:0008006" key="5">
    <source>
        <dbReference type="Google" id="ProtNLM"/>
    </source>
</evidence>
<dbReference type="AlphaFoldDB" id="C2L098"/>
<dbReference type="PANTHER" id="PTHR33295:SF18">
    <property type="entry name" value="AAA+ ATPASE DOMAIN-CONTAINING PROTEIN"/>
    <property type="match status" value="1"/>
</dbReference>
<reference evidence="3 4" key="1">
    <citation type="submission" date="2009-04" db="EMBL/GenBank/DDBJ databases">
        <authorList>
            <person name="Qin X."/>
            <person name="Bachman B."/>
            <person name="Battles P."/>
            <person name="Bell A."/>
            <person name="Bess C."/>
            <person name="Bickham C."/>
            <person name="Chaboub L."/>
            <person name="Chen D."/>
            <person name="Coyle M."/>
            <person name="Deiros D.R."/>
            <person name="Dinh H."/>
            <person name="Forbes L."/>
            <person name="Fowler G."/>
            <person name="Francisco L."/>
            <person name="Fu Q."/>
            <person name="Gubbala S."/>
            <person name="Hale W."/>
            <person name="Han Y."/>
            <person name="Hemphill L."/>
            <person name="Highlander S.K."/>
            <person name="Hirani K."/>
            <person name="Hogues M."/>
            <person name="Jackson L."/>
            <person name="Jakkamsetti A."/>
            <person name="Javaid M."/>
            <person name="Jiang H."/>
            <person name="Korchina V."/>
            <person name="Kovar C."/>
            <person name="Lara F."/>
            <person name="Lee S."/>
            <person name="Mata R."/>
            <person name="Mathew T."/>
            <person name="Moen C."/>
            <person name="Morales K."/>
            <person name="Munidasa M."/>
            <person name="Nazareth L."/>
            <person name="Ngo R."/>
            <person name="Nguyen L."/>
            <person name="Okwuonu G."/>
            <person name="Ongeri F."/>
            <person name="Patil S."/>
            <person name="Petrosino J."/>
            <person name="Pham C."/>
            <person name="Pham P."/>
            <person name="Pu L.-L."/>
            <person name="Puazo M."/>
            <person name="Raj R."/>
            <person name="Reid J."/>
            <person name="Rouhana J."/>
            <person name="Saada N."/>
            <person name="Shang Y."/>
            <person name="Simmons D."/>
            <person name="Thornton R."/>
            <person name="Warren J."/>
            <person name="Weissenberger G."/>
            <person name="Zhang J."/>
            <person name="Zhang L."/>
            <person name="Zhou C."/>
            <person name="Zhu D."/>
            <person name="Muzny D."/>
            <person name="Worley K."/>
            <person name="Gibbs R."/>
        </authorList>
    </citation>
    <scope>NUCLEOTIDE SEQUENCE [LARGE SCALE GENOMIC DNA]</scope>
    <source>
        <strain evidence="3 4">F0268</strain>
    </source>
</reference>
<dbReference type="InterPro" id="IPR041682">
    <property type="entry name" value="AAA_14"/>
</dbReference>
<dbReference type="InterPro" id="IPR025420">
    <property type="entry name" value="DUF4143"/>
</dbReference>
<evidence type="ECO:0000313" key="4">
    <source>
        <dbReference type="Proteomes" id="UP000004121"/>
    </source>
</evidence>
<dbReference type="RefSeq" id="WP_007157313.1">
    <property type="nucleotide sequence ID" value="NZ_GG668534.1"/>
</dbReference>
<dbReference type="Gene3D" id="3.40.50.300">
    <property type="entry name" value="P-loop containing nucleotide triphosphate hydrolases"/>
    <property type="match status" value="1"/>
</dbReference>
<dbReference type="Pfam" id="PF13635">
    <property type="entry name" value="DUF4143"/>
    <property type="match status" value="1"/>
</dbReference>
<dbReference type="HOGENOM" id="CLU_041527_1_0_9"/>
<sequence length="437" mass="50662">MEIKMEINRDVYLNRLIVRKHNCFIKVITGIRRCGKSYLLNTLFYKHLLSEGVGENHIIRFAFDTAEDLLKIGEDPIVLDNEKEERKVDPSRFLTWLMPQIRGEGMYYLLLDEVQKLGAFESVLNGFLRKQNVDVYVTGSNSKFLSKDILTEFEGRGDEVHVLPLSFSEYYAFKEGDKSEAYDDYSVYGGLPAVVLMNTEEQKTNYLISQMKNVYLRDIVARYSVQDESALGEVIDVIASGISTLTNPRKIAATMNSVHGMNISDATVDKYITYGEEAFMLSRVKRYNVKGRKYIGTPYKIYFEDLGLRNARLSFRQIEETHIMENIIYNELRYRGYQVDVGTVESREKDTNGKEIRVQREIDFIATLGSKKYYIQSAYAIPDKEKYEQECKSFERTMDSFKKIIIVEKSMKPRYDENGYLMMGVKEFLLDGNSLLI</sequence>
<feature type="domain" description="DUF4143" evidence="2">
    <location>
        <begin position="217"/>
        <end position="376"/>
    </location>
</feature>
<keyword evidence="4" id="KW-1185">Reference proteome</keyword>
<dbReference type="SUPFAM" id="SSF52540">
    <property type="entry name" value="P-loop containing nucleoside triphosphate hydrolases"/>
    <property type="match status" value="1"/>
</dbReference>
<feature type="domain" description="AAA" evidence="1">
    <location>
        <begin position="25"/>
        <end position="170"/>
    </location>
</feature>
<dbReference type="EMBL" id="ACKX01000207">
    <property type="protein sequence ID" value="EEJ50550.1"/>
    <property type="molecule type" value="Genomic_DNA"/>
</dbReference>
<proteinExistence type="predicted"/>
<dbReference type="eggNOG" id="COG1373">
    <property type="taxonomic scope" value="Bacteria"/>
</dbReference>
<dbReference type="InterPro" id="IPR027417">
    <property type="entry name" value="P-loop_NTPase"/>
</dbReference>
<evidence type="ECO:0000259" key="2">
    <source>
        <dbReference type="Pfam" id="PF13635"/>
    </source>
</evidence>
<dbReference type="OrthoDB" id="9801684at2"/>
<name>C2L098_9FIRM</name>
<dbReference type="InParanoid" id="C2L098"/>
<comment type="caution">
    <text evidence="3">The sequence shown here is derived from an EMBL/GenBank/DDBJ whole genome shotgun (WGS) entry which is preliminary data.</text>
</comment>
<evidence type="ECO:0000259" key="1">
    <source>
        <dbReference type="Pfam" id="PF13173"/>
    </source>
</evidence>
<gene>
    <name evidence="3" type="ORF">HMPREF6123_2167</name>
</gene>
<dbReference type="PANTHER" id="PTHR33295">
    <property type="entry name" value="ATPASE"/>
    <property type="match status" value="1"/>
</dbReference>
<protein>
    <recommendedName>
        <fullName evidence="5">AAA domain-containing protein</fullName>
    </recommendedName>
</protein>
<evidence type="ECO:0000313" key="3">
    <source>
        <dbReference type="EMBL" id="EEJ50550.1"/>
    </source>
</evidence>
<accession>C2L098</accession>
<dbReference type="Pfam" id="PF13173">
    <property type="entry name" value="AAA_14"/>
    <property type="match status" value="1"/>
</dbReference>
<organism evidence="3 4">
    <name type="scientific">Oribacterium sinus F0268</name>
    <dbReference type="NCBI Taxonomy" id="585501"/>
    <lineage>
        <taxon>Bacteria</taxon>
        <taxon>Bacillati</taxon>
        <taxon>Bacillota</taxon>
        <taxon>Clostridia</taxon>
        <taxon>Lachnospirales</taxon>
        <taxon>Lachnospiraceae</taxon>
        <taxon>Oribacterium</taxon>
    </lineage>
</organism>
<dbReference type="Proteomes" id="UP000004121">
    <property type="component" value="Unassembled WGS sequence"/>
</dbReference>